<evidence type="ECO:0000256" key="1">
    <source>
        <dbReference type="SAM" id="Phobius"/>
    </source>
</evidence>
<name>A0A841SU41_9BACL</name>
<evidence type="ECO:0000313" key="3">
    <source>
        <dbReference type="Proteomes" id="UP000535838"/>
    </source>
</evidence>
<reference evidence="2 3" key="1">
    <citation type="submission" date="2020-08" db="EMBL/GenBank/DDBJ databases">
        <title>Cohnella phylogeny.</title>
        <authorList>
            <person name="Dunlap C."/>
        </authorList>
    </citation>
    <scope>NUCLEOTIDE SEQUENCE [LARGE SCALE GENOMIC DNA]</scope>
    <source>
        <strain evidence="2 3">DSM 25241</strain>
    </source>
</reference>
<keyword evidence="1" id="KW-1133">Transmembrane helix</keyword>
<feature type="transmembrane region" description="Helical" evidence="1">
    <location>
        <begin position="64"/>
        <end position="83"/>
    </location>
</feature>
<evidence type="ECO:0000313" key="2">
    <source>
        <dbReference type="EMBL" id="MBB6634762.1"/>
    </source>
</evidence>
<protein>
    <submittedName>
        <fullName evidence="2">Permease</fullName>
    </submittedName>
</protein>
<gene>
    <name evidence="2" type="ORF">H7B67_11645</name>
</gene>
<sequence length="202" mass="21379">MFAGHFALAAAVKSRAPQVPLWALMLSTQLLDVAFVPFLLTGKETIETVEGAEGYGSSLIHADYTHSLVGALVLALLVGWLAGRRWGRKSGAIVAAVTMSHWVLDLVVHREDLPLLPGNAGDLPLLGLGLWQWPAASIVVELLLIVVGAAMYARSLLADRKRALRRATAAKGSARGNWAVWSGTSMGALLALSLIWDVAGPG</sequence>
<dbReference type="Proteomes" id="UP000535838">
    <property type="component" value="Unassembled WGS sequence"/>
</dbReference>
<keyword evidence="1" id="KW-0812">Transmembrane</keyword>
<dbReference type="AlphaFoldDB" id="A0A841SU41"/>
<keyword evidence="3" id="KW-1185">Reference proteome</keyword>
<feature type="transmembrane region" description="Helical" evidence="1">
    <location>
        <begin position="90"/>
        <end position="110"/>
    </location>
</feature>
<comment type="caution">
    <text evidence="2">The sequence shown here is derived from an EMBL/GenBank/DDBJ whole genome shotgun (WGS) entry which is preliminary data.</text>
</comment>
<proteinExistence type="predicted"/>
<keyword evidence="1" id="KW-0472">Membrane</keyword>
<dbReference type="RefSeq" id="WP_185120000.1">
    <property type="nucleotide sequence ID" value="NZ_JACJVQ010000008.1"/>
</dbReference>
<dbReference type="EMBL" id="JACJVQ010000008">
    <property type="protein sequence ID" value="MBB6634762.1"/>
    <property type="molecule type" value="Genomic_DNA"/>
</dbReference>
<organism evidence="2 3">
    <name type="scientific">Cohnella thailandensis</name>
    <dbReference type="NCBI Taxonomy" id="557557"/>
    <lineage>
        <taxon>Bacteria</taxon>
        <taxon>Bacillati</taxon>
        <taxon>Bacillota</taxon>
        <taxon>Bacilli</taxon>
        <taxon>Bacillales</taxon>
        <taxon>Paenibacillaceae</taxon>
        <taxon>Cohnella</taxon>
    </lineage>
</organism>
<accession>A0A841SU41</accession>
<feature type="transmembrane region" description="Helical" evidence="1">
    <location>
        <begin position="178"/>
        <end position="196"/>
    </location>
</feature>
<feature type="transmembrane region" description="Helical" evidence="1">
    <location>
        <begin position="130"/>
        <end position="157"/>
    </location>
</feature>